<feature type="transmembrane region" description="Helical" evidence="14">
    <location>
        <begin position="252"/>
        <end position="272"/>
    </location>
</feature>
<dbReference type="GO" id="GO:0008137">
    <property type="term" value="F:NADH dehydrogenase (ubiquinone) activity"/>
    <property type="evidence" value="ECO:0007669"/>
    <property type="project" value="UniProtKB-EC"/>
</dbReference>
<comment type="similarity">
    <text evidence="3 12">Belongs to the complex I subunit 1 family.</text>
</comment>
<evidence type="ECO:0000256" key="3">
    <source>
        <dbReference type="ARBA" id="ARBA00010535"/>
    </source>
</evidence>
<dbReference type="EC" id="7.1.1.2" evidence="13"/>
<evidence type="ECO:0000256" key="7">
    <source>
        <dbReference type="ARBA" id="ARBA00022792"/>
    </source>
</evidence>
<evidence type="ECO:0000313" key="15">
    <source>
        <dbReference type="EMBL" id="QPN54269.1"/>
    </source>
</evidence>
<evidence type="ECO:0000256" key="9">
    <source>
        <dbReference type="ARBA" id="ARBA00023075"/>
    </source>
</evidence>
<keyword evidence="12" id="KW-0520">NAD</keyword>
<dbReference type="GO" id="GO:0005743">
    <property type="term" value="C:mitochondrial inner membrane"/>
    <property type="evidence" value="ECO:0007669"/>
    <property type="project" value="UniProtKB-SubCell"/>
</dbReference>
<feature type="transmembrane region" description="Helical" evidence="14">
    <location>
        <begin position="74"/>
        <end position="99"/>
    </location>
</feature>
<dbReference type="PANTHER" id="PTHR11432">
    <property type="entry name" value="NADH DEHYDROGENASE SUBUNIT 1"/>
    <property type="match status" value="1"/>
</dbReference>
<sequence length="307" mass="34821">MMSPTILILIHYTFLCIMMLIAVGFFSLIERKVLSLIHSRVGPDKVSLSGILQPIADALKLMTKDDFPVAWSNFILFYASPILMFSVSLGTFLIFPFFMGGSQSFSMILLMIFLGMTVYGNLISGWSSNSKYALIGSVRSVSQSLSYEVVFSFFMILIISVMATFDICKFYVMHLTMLGLMSTFIVLMFISVALAELNRTPFDLSEGESELVSGYSVEYGGVMYTLLFLSENVSIFMSCFMISFFFFSKSPWVFPLMWSVWAFILCVLRGALPRLRYDVLMQFCWLSLLPSVLLSFNFILVMIVVIY</sequence>
<evidence type="ECO:0000256" key="11">
    <source>
        <dbReference type="ARBA" id="ARBA00023136"/>
    </source>
</evidence>
<evidence type="ECO:0000256" key="1">
    <source>
        <dbReference type="ARBA" id="ARBA00003257"/>
    </source>
</evidence>
<feature type="transmembrane region" description="Helical" evidence="14">
    <location>
        <begin position="105"/>
        <end position="124"/>
    </location>
</feature>
<evidence type="ECO:0000256" key="10">
    <source>
        <dbReference type="ARBA" id="ARBA00023128"/>
    </source>
</evidence>
<comment type="function">
    <text evidence="1">Core subunit of the mitochondrial membrane respiratory chain NADH dehydrogenase (Complex I) that is believed to belong to the minimal assembly required for catalysis. Complex I functions in the transfer of electrons from NADH to the respiratory chain. The immediate electron acceptor for the enzyme is believed to be ubiquinone.</text>
</comment>
<keyword evidence="11 14" id="KW-0472">Membrane</keyword>
<feature type="transmembrane region" description="Helical" evidence="14">
    <location>
        <begin position="284"/>
        <end position="306"/>
    </location>
</feature>
<keyword evidence="5" id="KW-0813">Transport</keyword>
<feature type="transmembrane region" description="Helical" evidence="14">
    <location>
        <begin position="222"/>
        <end position="246"/>
    </location>
</feature>
<keyword evidence="9 13" id="KW-0830">Ubiquinone</keyword>
<evidence type="ECO:0000256" key="2">
    <source>
        <dbReference type="ARBA" id="ARBA00004448"/>
    </source>
</evidence>
<accession>A0A7T1HF15</accession>
<evidence type="ECO:0000256" key="13">
    <source>
        <dbReference type="RuleBase" id="RU000473"/>
    </source>
</evidence>
<dbReference type="GO" id="GO:0003954">
    <property type="term" value="F:NADH dehydrogenase activity"/>
    <property type="evidence" value="ECO:0007669"/>
    <property type="project" value="TreeGrafter"/>
</dbReference>
<dbReference type="Pfam" id="PF00146">
    <property type="entry name" value="NADHdh"/>
    <property type="match status" value="1"/>
</dbReference>
<dbReference type="InterPro" id="IPR001694">
    <property type="entry name" value="NADH_UbQ_OxRdtase_su1/FPO"/>
</dbReference>
<geneLocation type="mitochondrion" evidence="15"/>
<keyword evidence="7" id="KW-0999">Mitochondrion inner membrane</keyword>
<dbReference type="PANTHER" id="PTHR11432:SF3">
    <property type="entry name" value="NADH-UBIQUINONE OXIDOREDUCTASE CHAIN 1"/>
    <property type="match status" value="1"/>
</dbReference>
<dbReference type="EMBL" id="MW199172">
    <property type="protein sequence ID" value="QPN54269.1"/>
    <property type="molecule type" value="Genomic_DNA"/>
</dbReference>
<keyword evidence="10 13" id="KW-0496">Mitochondrion</keyword>
<feature type="transmembrane region" description="Helical" evidence="14">
    <location>
        <begin position="145"/>
        <end position="165"/>
    </location>
</feature>
<proteinExistence type="inferred from homology"/>
<organism evidence="15">
    <name type="scientific">Myrsidea sp. ADS-2020</name>
    <dbReference type="NCBI Taxonomy" id="2794901"/>
    <lineage>
        <taxon>Eukaryota</taxon>
        <taxon>Metazoa</taxon>
        <taxon>Ecdysozoa</taxon>
        <taxon>Arthropoda</taxon>
        <taxon>Hexapoda</taxon>
        <taxon>Insecta</taxon>
        <taxon>Pterygota</taxon>
        <taxon>Neoptera</taxon>
        <taxon>Paraneoptera</taxon>
        <taxon>Psocodea</taxon>
        <taxon>Troctomorpha</taxon>
        <taxon>Phthiraptera</taxon>
        <taxon>Amblycera</taxon>
        <taxon>Menoponidae</taxon>
        <taxon>Myrsidea</taxon>
    </lineage>
</organism>
<feature type="transmembrane region" description="Helical" evidence="14">
    <location>
        <begin position="171"/>
        <end position="195"/>
    </location>
</feature>
<evidence type="ECO:0000256" key="8">
    <source>
        <dbReference type="ARBA" id="ARBA00022989"/>
    </source>
</evidence>
<keyword evidence="6 12" id="KW-0812">Transmembrane</keyword>
<name>A0A7T1HF15_9NEOP</name>
<comment type="subcellular location">
    <subcellularLocation>
        <location evidence="2 12">Mitochondrion inner membrane</location>
        <topology evidence="2 12">Multi-pass membrane protein</topology>
    </subcellularLocation>
</comment>
<protein>
    <recommendedName>
        <fullName evidence="4 13">NADH-ubiquinone oxidoreductase chain 1</fullName>
        <ecNumber evidence="13">7.1.1.2</ecNumber>
    </recommendedName>
</protein>
<reference evidence="15" key="1">
    <citation type="journal article" date="2020" name="Gene">
        <title>Structure, gene order, and nucleotide composition of mitochondrial genomes in parasitic lice from Amblycera.</title>
        <authorList>
            <person name="Sweet A.D."/>
            <person name="Johnson K.P."/>
            <person name="Cao Y."/>
            <person name="de Moya R.S."/>
            <person name="Skinner R.K."/>
            <person name="Tan M."/>
            <person name="Virrueta-Herrera S."/>
            <person name="Cameron S.L."/>
        </authorList>
    </citation>
    <scope>NUCLEOTIDE SEQUENCE</scope>
    <source>
        <strain evidence="15">Mysp</strain>
    </source>
</reference>
<evidence type="ECO:0000256" key="5">
    <source>
        <dbReference type="ARBA" id="ARBA00022448"/>
    </source>
</evidence>
<feature type="transmembrane region" description="Helical" evidence="14">
    <location>
        <begin position="6"/>
        <end position="29"/>
    </location>
</feature>
<dbReference type="AlphaFoldDB" id="A0A7T1HF15"/>
<dbReference type="GO" id="GO:0009060">
    <property type="term" value="P:aerobic respiration"/>
    <property type="evidence" value="ECO:0007669"/>
    <property type="project" value="TreeGrafter"/>
</dbReference>
<dbReference type="PROSITE" id="PS00668">
    <property type="entry name" value="COMPLEX1_ND1_2"/>
    <property type="match status" value="1"/>
</dbReference>
<gene>
    <name evidence="15" type="primary">nad1</name>
</gene>
<evidence type="ECO:0000256" key="4">
    <source>
        <dbReference type="ARBA" id="ARBA00021009"/>
    </source>
</evidence>
<comment type="catalytic activity">
    <reaction evidence="13">
        <text>a ubiquinone + NADH + 5 H(+)(in) = a ubiquinol + NAD(+) + 4 H(+)(out)</text>
        <dbReference type="Rhea" id="RHEA:29091"/>
        <dbReference type="Rhea" id="RHEA-COMP:9565"/>
        <dbReference type="Rhea" id="RHEA-COMP:9566"/>
        <dbReference type="ChEBI" id="CHEBI:15378"/>
        <dbReference type="ChEBI" id="CHEBI:16389"/>
        <dbReference type="ChEBI" id="CHEBI:17976"/>
        <dbReference type="ChEBI" id="CHEBI:57540"/>
        <dbReference type="ChEBI" id="CHEBI:57945"/>
        <dbReference type="EC" id="7.1.1.2"/>
    </reaction>
</comment>
<evidence type="ECO:0000256" key="12">
    <source>
        <dbReference type="RuleBase" id="RU000471"/>
    </source>
</evidence>
<keyword evidence="8 14" id="KW-1133">Transmembrane helix</keyword>
<evidence type="ECO:0000256" key="6">
    <source>
        <dbReference type="ARBA" id="ARBA00022692"/>
    </source>
</evidence>
<evidence type="ECO:0000256" key="14">
    <source>
        <dbReference type="SAM" id="Phobius"/>
    </source>
</evidence>
<dbReference type="InterPro" id="IPR018086">
    <property type="entry name" value="NADH_UbQ_OxRdtase_su1_CS"/>
</dbReference>